<evidence type="ECO:0000313" key="3">
    <source>
        <dbReference type="Proteomes" id="UP000184442"/>
    </source>
</evidence>
<evidence type="ECO:0000313" key="2">
    <source>
        <dbReference type="EMBL" id="SHI60898.1"/>
    </source>
</evidence>
<dbReference type="Pfam" id="PF08241">
    <property type="entry name" value="Methyltransf_11"/>
    <property type="match status" value="1"/>
</dbReference>
<dbReference type="GO" id="GO:0032259">
    <property type="term" value="P:methylation"/>
    <property type="evidence" value="ECO:0007669"/>
    <property type="project" value="UniProtKB-KW"/>
</dbReference>
<dbReference type="Proteomes" id="UP000184442">
    <property type="component" value="Unassembled WGS sequence"/>
</dbReference>
<dbReference type="InterPro" id="IPR013216">
    <property type="entry name" value="Methyltransf_11"/>
</dbReference>
<dbReference type="RefSeq" id="WP_073024777.1">
    <property type="nucleotide sequence ID" value="NZ_FQZS01000005.1"/>
</dbReference>
<dbReference type="Gene3D" id="3.40.50.150">
    <property type="entry name" value="Vaccinia Virus protein VP39"/>
    <property type="match status" value="1"/>
</dbReference>
<protein>
    <submittedName>
        <fullName evidence="2">Methyltransferase domain-containing protein</fullName>
    </submittedName>
</protein>
<dbReference type="AlphaFoldDB" id="A0A1M6CJM6"/>
<accession>A0A1M6CJM6</accession>
<dbReference type="STRING" id="1122184.SAMN02745176_00800"/>
<feature type="domain" description="Methyltransferase type 11" evidence="1">
    <location>
        <begin position="45"/>
        <end position="146"/>
    </location>
</feature>
<proteinExistence type="predicted"/>
<dbReference type="CDD" id="cd02440">
    <property type="entry name" value="AdoMet_MTases"/>
    <property type="match status" value="1"/>
</dbReference>
<evidence type="ECO:0000259" key="1">
    <source>
        <dbReference type="Pfam" id="PF08241"/>
    </source>
</evidence>
<dbReference type="InterPro" id="IPR029063">
    <property type="entry name" value="SAM-dependent_MTases_sf"/>
</dbReference>
<organism evidence="2 3">
    <name type="scientific">Lutispora thermophila DSM 19022</name>
    <dbReference type="NCBI Taxonomy" id="1122184"/>
    <lineage>
        <taxon>Bacteria</taxon>
        <taxon>Bacillati</taxon>
        <taxon>Bacillota</taxon>
        <taxon>Clostridia</taxon>
        <taxon>Lutisporales</taxon>
        <taxon>Lutisporaceae</taxon>
        <taxon>Lutispora</taxon>
    </lineage>
</organism>
<keyword evidence="2" id="KW-0808">Transferase</keyword>
<dbReference type="OrthoDB" id="9810615at2"/>
<gene>
    <name evidence="2" type="ORF">SAMN02745176_00800</name>
</gene>
<keyword evidence="2" id="KW-0489">Methyltransferase</keyword>
<keyword evidence="3" id="KW-1185">Reference proteome</keyword>
<reference evidence="2 3" key="1">
    <citation type="submission" date="2016-11" db="EMBL/GenBank/DDBJ databases">
        <authorList>
            <person name="Jaros S."/>
            <person name="Januszkiewicz K."/>
            <person name="Wedrychowicz H."/>
        </authorList>
    </citation>
    <scope>NUCLEOTIDE SEQUENCE [LARGE SCALE GENOMIC DNA]</scope>
    <source>
        <strain evidence="2 3">DSM 19022</strain>
    </source>
</reference>
<dbReference type="SUPFAM" id="SSF53335">
    <property type="entry name" value="S-adenosyl-L-methionine-dependent methyltransferases"/>
    <property type="match status" value="1"/>
</dbReference>
<name>A0A1M6CJM6_9FIRM</name>
<dbReference type="EMBL" id="FQZS01000005">
    <property type="protein sequence ID" value="SHI60898.1"/>
    <property type="molecule type" value="Genomic_DNA"/>
</dbReference>
<dbReference type="PANTHER" id="PTHR43591:SF24">
    <property type="entry name" value="2-METHOXY-6-POLYPRENYL-1,4-BENZOQUINOL METHYLASE, MITOCHONDRIAL"/>
    <property type="match status" value="1"/>
</dbReference>
<dbReference type="PANTHER" id="PTHR43591">
    <property type="entry name" value="METHYLTRANSFERASE"/>
    <property type="match status" value="1"/>
</dbReference>
<sequence>MNSVVNWYEKYDEDSRLTTNKARRVEFIVSTRILDGYMNPDDYILDVAAGTGIYTFYYARKGHNVLATDLTPKHIQIINNKLNDEYKGFHIKAEVNNAIDLSMFEDNQFDTVLCFGPIYHLIEVDDRKRCINECLRVLKEGGILAIAYINKHYIIPHILAEYNKNVLRDSVIKKVIDNGVIKAGEEDCFWTDAYFSSPIEMEEFLDEFNVKIIEHVATDGISTLLGRVIDDMTEDEYKTWIDYQLKTCREKSILGISNHGLIICRKI</sequence>
<dbReference type="GO" id="GO:0008757">
    <property type="term" value="F:S-adenosylmethionine-dependent methyltransferase activity"/>
    <property type="evidence" value="ECO:0007669"/>
    <property type="project" value="InterPro"/>
</dbReference>